<proteinExistence type="predicted"/>
<evidence type="ECO:0000256" key="2">
    <source>
        <dbReference type="ARBA" id="ARBA00022679"/>
    </source>
</evidence>
<dbReference type="PIRSF" id="PIRSF028177">
    <property type="entry name" value="Polyketide_synth_Omtfrase_TcmP"/>
    <property type="match status" value="1"/>
</dbReference>
<comment type="caution">
    <text evidence="3">The sequence shown here is derived from an EMBL/GenBank/DDBJ whole genome shotgun (WGS) entry which is preliminary data.</text>
</comment>
<sequence length="303" mass="33452">MSTQSDADTSPSRPSPPIQVALHGVAETLLISLSARSADARKPKPILGVQHAAGVVKCLDYDSSKYVMPETDMSAVALRAKLFDTWTASFLSSHPIATILHLGCGLDSRVQRLNWGCQVHWIDVDLPDAIALRRKVLPTSYTDRDYQLIGVDIREDAWLATINPDRPVAVVMEGFLSYLSLEEVSSLLTRLASHFKEGEMMFDGISSLVLSAGDRARPYAVRRTGADFQSAVDDPGLLERTYDGLSLLETIRFVEAPGIEKLPLGARFRMYILSWIPGLRDASRLFRFGFKNKISPDKGVETS</sequence>
<evidence type="ECO:0000313" key="3">
    <source>
        <dbReference type="EMBL" id="KPM44560.1"/>
    </source>
</evidence>
<dbReference type="GO" id="GO:0032259">
    <property type="term" value="P:methylation"/>
    <property type="evidence" value="ECO:0007669"/>
    <property type="project" value="UniProtKB-KW"/>
</dbReference>
<dbReference type="PANTHER" id="PTHR43619:SF2">
    <property type="entry name" value="S-ADENOSYL-L-METHIONINE-DEPENDENT METHYLTRANSFERASES SUPERFAMILY PROTEIN"/>
    <property type="match status" value="1"/>
</dbReference>
<keyword evidence="1" id="KW-0489">Methyltransferase</keyword>
<dbReference type="AlphaFoldDB" id="A0A0P7BVV2"/>
<dbReference type="InterPro" id="IPR029063">
    <property type="entry name" value="SAM-dependent_MTases_sf"/>
</dbReference>
<reference evidence="3 4" key="1">
    <citation type="submission" date="2015-09" db="EMBL/GenBank/DDBJ databases">
        <title>Draft genome of a European isolate of the apple canker pathogen Neonectria ditissima.</title>
        <authorList>
            <person name="Gomez-Cortecero A."/>
            <person name="Harrison R.J."/>
            <person name="Armitage A.D."/>
        </authorList>
    </citation>
    <scope>NUCLEOTIDE SEQUENCE [LARGE SCALE GENOMIC DNA]</scope>
    <source>
        <strain evidence="3 4">R09/05</strain>
    </source>
</reference>
<dbReference type="InterPro" id="IPR016874">
    <property type="entry name" value="TcmP-like"/>
</dbReference>
<evidence type="ECO:0000256" key="1">
    <source>
        <dbReference type="ARBA" id="ARBA00022603"/>
    </source>
</evidence>
<name>A0A0P7BVV2_9HYPO</name>
<dbReference type="Pfam" id="PF04072">
    <property type="entry name" value="LCM"/>
    <property type="match status" value="1"/>
</dbReference>
<dbReference type="SUPFAM" id="SSF53335">
    <property type="entry name" value="S-adenosyl-L-methionine-dependent methyltransferases"/>
    <property type="match status" value="1"/>
</dbReference>
<dbReference type="InterPro" id="IPR007213">
    <property type="entry name" value="Ppm1/Ppm2/Tcmp"/>
</dbReference>
<dbReference type="Gene3D" id="3.40.50.150">
    <property type="entry name" value="Vaccinia Virus protein VP39"/>
    <property type="match status" value="1"/>
</dbReference>
<dbReference type="Proteomes" id="UP000050424">
    <property type="component" value="Unassembled WGS sequence"/>
</dbReference>
<keyword evidence="2" id="KW-0808">Transferase</keyword>
<evidence type="ECO:0000313" key="4">
    <source>
        <dbReference type="Proteomes" id="UP000050424"/>
    </source>
</evidence>
<keyword evidence="4" id="KW-1185">Reference proteome</keyword>
<dbReference type="EMBL" id="LKCW01000018">
    <property type="protein sequence ID" value="KPM44560.1"/>
    <property type="molecule type" value="Genomic_DNA"/>
</dbReference>
<gene>
    <name evidence="3" type="ORF">AK830_g2032</name>
</gene>
<evidence type="ECO:0008006" key="5">
    <source>
        <dbReference type="Google" id="ProtNLM"/>
    </source>
</evidence>
<dbReference type="STRING" id="78410.A0A0P7BVV2"/>
<accession>A0A0P7BVV2</accession>
<protein>
    <recommendedName>
        <fullName evidence="5">Tetracenomycin polyketide synthesis O-methyltransferase TcmP</fullName>
    </recommendedName>
</protein>
<dbReference type="PANTHER" id="PTHR43619">
    <property type="entry name" value="S-ADENOSYL-L-METHIONINE-DEPENDENT METHYLTRANSFERASE YKTD-RELATED"/>
    <property type="match status" value="1"/>
</dbReference>
<organism evidence="3 4">
    <name type="scientific">Neonectria ditissima</name>
    <dbReference type="NCBI Taxonomy" id="78410"/>
    <lineage>
        <taxon>Eukaryota</taxon>
        <taxon>Fungi</taxon>
        <taxon>Dikarya</taxon>
        <taxon>Ascomycota</taxon>
        <taxon>Pezizomycotina</taxon>
        <taxon>Sordariomycetes</taxon>
        <taxon>Hypocreomycetidae</taxon>
        <taxon>Hypocreales</taxon>
        <taxon>Nectriaceae</taxon>
        <taxon>Neonectria</taxon>
    </lineage>
</organism>
<dbReference type="OrthoDB" id="203237at2759"/>
<dbReference type="GO" id="GO:0008168">
    <property type="term" value="F:methyltransferase activity"/>
    <property type="evidence" value="ECO:0007669"/>
    <property type="project" value="UniProtKB-KW"/>
</dbReference>